<dbReference type="AlphaFoldDB" id="A0A0N5B1B7"/>
<dbReference type="Proteomes" id="UP000046393">
    <property type="component" value="Unplaced"/>
</dbReference>
<dbReference type="GO" id="GO:0061617">
    <property type="term" value="C:MICOS complex"/>
    <property type="evidence" value="ECO:0007669"/>
    <property type="project" value="InterPro"/>
</dbReference>
<dbReference type="InterPro" id="IPR033182">
    <property type="entry name" value="MIC26/MIC27_animal"/>
</dbReference>
<dbReference type="GO" id="GO:0042407">
    <property type="term" value="P:cristae formation"/>
    <property type="evidence" value="ECO:0007669"/>
    <property type="project" value="InterPro"/>
</dbReference>
<feature type="region of interest" description="Disordered" evidence="1">
    <location>
        <begin position="98"/>
        <end position="134"/>
    </location>
</feature>
<proteinExistence type="predicted"/>
<dbReference type="WBParaSite" id="SMUV_0001108001-mRNA-1">
    <property type="protein sequence ID" value="SMUV_0001108001-mRNA-1"/>
    <property type="gene ID" value="SMUV_0001108001"/>
</dbReference>
<name>A0A0N5B1B7_9BILA</name>
<dbReference type="STRING" id="451379.A0A0N5B1B7"/>
<evidence type="ECO:0000313" key="2">
    <source>
        <dbReference type="Proteomes" id="UP000046393"/>
    </source>
</evidence>
<evidence type="ECO:0000256" key="1">
    <source>
        <dbReference type="SAM" id="MobiDB-lite"/>
    </source>
</evidence>
<accession>A0A0N5B1B7</accession>
<dbReference type="PANTHER" id="PTHR14564">
    <property type="entry name" value="MICOS COMPLEX SUBUNIT MIC26 / MIC27 FAMILY MEMBER"/>
    <property type="match status" value="1"/>
</dbReference>
<evidence type="ECO:0000313" key="3">
    <source>
        <dbReference type="WBParaSite" id="SMUV_0001108001-mRNA-1"/>
    </source>
</evidence>
<sequence length="134" mass="15326">MHSNGFFRDTFEIILLYFAALNKQIREEWTTVPKGMAILMGGMAGYILGIRRLVSFLRRWFYSFTGLATMAAFCYPEETAHFFRTGIAHSKMAWENFKESPEPSVDSNIDEPTDTENVPKPSETVDESVTVNEK</sequence>
<reference evidence="3" key="1">
    <citation type="submission" date="2017-02" db="UniProtKB">
        <authorList>
            <consortium name="WormBaseParasite"/>
        </authorList>
    </citation>
    <scope>IDENTIFICATION</scope>
</reference>
<organism evidence="2 3">
    <name type="scientific">Syphacia muris</name>
    <dbReference type="NCBI Taxonomy" id="451379"/>
    <lineage>
        <taxon>Eukaryota</taxon>
        <taxon>Metazoa</taxon>
        <taxon>Ecdysozoa</taxon>
        <taxon>Nematoda</taxon>
        <taxon>Chromadorea</taxon>
        <taxon>Rhabditida</taxon>
        <taxon>Spirurina</taxon>
        <taxon>Oxyuridomorpha</taxon>
        <taxon>Oxyuroidea</taxon>
        <taxon>Oxyuridae</taxon>
        <taxon>Syphacia</taxon>
    </lineage>
</organism>
<protein>
    <submittedName>
        <fullName evidence="3">MICOS complex subunit</fullName>
    </submittedName>
</protein>
<keyword evidence="2" id="KW-1185">Reference proteome</keyword>